<dbReference type="EMBL" id="MCFF01000065">
    <property type="protein sequence ID" value="ORY99807.1"/>
    <property type="molecule type" value="Genomic_DNA"/>
</dbReference>
<dbReference type="GO" id="GO:0005737">
    <property type="term" value="C:cytoplasm"/>
    <property type="evidence" value="ECO:0007669"/>
    <property type="project" value="TreeGrafter"/>
</dbReference>
<dbReference type="InterPro" id="IPR016163">
    <property type="entry name" value="Ald_DH_C"/>
</dbReference>
<dbReference type="STRING" id="64571.A0A1Y2G7H0"/>
<keyword evidence="10" id="KW-1185">Reference proteome</keyword>
<dbReference type="Gene3D" id="3.40.605.10">
    <property type="entry name" value="Aldehyde Dehydrogenase, Chain A, domain 1"/>
    <property type="match status" value="1"/>
</dbReference>
<dbReference type="GO" id="GO:0006081">
    <property type="term" value="P:aldehyde metabolic process"/>
    <property type="evidence" value="ECO:0007669"/>
    <property type="project" value="InterPro"/>
</dbReference>
<keyword evidence="2 4" id="KW-0560">Oxidoreductase</keyword>
<dbReference type="SUPFAM" id="SSF53720">
    <property type="entry name" value="ALDH-like"/>
    <property type="match status" value="1"/>
</dbReference>
<evidence type="ECO:0000256" key="5">
    <source>
        <dbReference type="PIRSR" id="PIRSR036492-1"/>
    </source>
</evidence>
<dbReference type="InterPro" id="IPR029510">
    <property type="entry name" value="Ald_DH_CS_GLU"/>
</dbReference>
<feature type="active site" evidence="5">
    <location>
        <position position="251"/>
    </location>
</feature>
<dbReference type="PANTHER" id="PTHR43570:SF16">
    <property type="entry name" value="ALDEHYDE DEHYDROGENASE TYPE III, ISOFORM Q"/>
    <property type="match status" value="1"/>
</dbReference>
<comment type="caution">
    <text evidence="9">The sequence shown here is derived from an EMBL/GenBank/DDBJ whole genome shotgun (WGS) entry which is preliminary data.</text>
</comment>
<dbReference type="PROSITE" id="PS00070">
    <property type="entry name" value="ALDEHYDE_DEHYDR_CYS"/>
    <property type="match status" value="1"/>
</dbReference>
<evidence type="ECO:0000313" key="10">
    <source>
        <dbReference type="Proteomes" id="UP000193648"/>
    </source>
</evidence>
<dbReference type="RefSeq" id="XP_021876041.1">
    <property type="nucleotide sequence ID" value="XM_022021163.1"/>
</dbReference>
<dbReference type="PROSITE" id="PS00687">
    <property type="entry name" value="ALDEHYDE_DEHYDR_GLU"/>
    <property type="match status" value="1"/>
</dbReference>
<dbReference type="InterPro" id="IPR015590">
    <property type="entry name" value="Aldehyde_DH_dom"/>
</dbReference>
<protein>
    <recommendedName>
        <fullName evidence="4">Aldehyde dehydrogenase</fullName>
    </recommendedName>
</protein>
<dbReference type="GeneID" id="33563007"/>
<evidence type="ECO:0000256" key="2">
    <source>
        <dbReference type="ARBA" id="ARBA00023002"/>
    </source>
</evidence>
<evidence type="ECO:0000256" key="6">
    <source>
        <dbReference type="PROSITE-ProRule" id="PRU10007"/>
    </source>
</evidence>
<dbReference type="InterPro" id="IPR016162">
    <property type="entry name" value="Ald_DH_N"/>
</dbReference>
<keyword evidence="3" id="KW-0520">NAD</keyword>
<dbReference type="Pfam" id="PF00171">
    <property type="entry name" value="Aldedh"/>
    <property type="match status" value="1"/>
</dbReference>
<name>A0A1Y2G7H0_9FUNG</name>
<dbReference type="PIRSF" id="PIRSF036492">
    <property type="entry name" value="ALDH"/>
    <property type="match status" value="1"/>
</dbReference>
<dbReference type="FunFam" id="3.40.309.10:FF:000025">
    <property type="entry name" value="Aldehyde dehydrogenase"/>
    <property type="match status" value="1"/>
</dbReference>
<dbReference type="InterPro" id="IPR016160">
    <property type="entry name" value="Ald_DH_CS_CYS"/>
</dbReference>
<accession>A0A1Y2G7H0</accession>
<evidence type="ECO:0000313" key="9">
    <source>
        <dbReference type="EMBL" id="ORY99807.1"/>
    </source>
</evidence>
<dbReference type="PANTHER" id="PTHR43570">
    <property type="entry name" value="ALDEHYDE DEHYDROGENASE"/>
    <property type="match status" value="1"/>
</dbReference>
<dbReference type="AlphaFoldDB" id="A0A1Y2G7H0"/>
<dbReference type="Proteomes" id="UP000193648">
    <property type="component" value="Unassembled WGS sequence"/>
</dbReference>
<evidence type="ECO:0000256" key="7">
    <source>
        <dbReference type="RuleBase" id="RU003345"/>
    </source>
</evidence>
<comment type="similarity">
    <text evidence="1 4 7">Belongs to the aldehyde dehydrogenase family.</text>
</comment>
<evidence type="ECO:0000256" key="4">
    <source>
        <dbReference type="PIRNR" id="PIRNR036492"/>
    </source>
</evidence>
<feature type="active site" evidence="5 6">
    <location>
        <position position="217"/>
    </location>
</feature>
<reference evidence="9 10" key="1">
    <citation type="submission" date="2016-07" db="EMBL/GenBank/DDBJ databases">
        <title>Pervasive Adenine N6-methylation of Active Genes in Fungi.</title>
        <authorList>
            <consortium name="DOE Joint Genome Institute"/>
            <person name="Mondo S.J."/>
            <person name="Dannebaum R.O."/>
            <person name="Kuo R.C."/>
            <person name="Labutti K."/>
            <person name="Haridas S."/>
            <person name="Kuo A."/>
            <person name="Salamov A."/>
            <person name="Ahrendt S.R."/>
            <person name="Lipzen A."/>
            <person name="Sullivan W."/>
            <person name="Andreopoulos W.B."/>
            <person name="Clum A."/>
            <person name="Lindquist E."/>
            <person name="Daum C."/>
            <person name="Ramamoorthy G.K."/>
            <person name="Gryganskyi A."/>
            <person name="Culley D."/>
            <person name="Magnuson J.K."/>
            <person name="James T.Y."/>
            <person name="O'Malley M.A."/>
            <person name="Stajich J.E."/>
            <person name="Spatafora J.W."/>
            <person name="Visel A."/>
            <person name="Grigoriev I.V."/>
        </authorList>
    </citation>
    <scope>NUCLEOTIDE SEQUENCE [LARGE SCALE GENOMIC DNA]</scope>
    <source>
        <strain evidence="9 10">NRRL 3116</strain>
    </source>
</reference>
<dbReference type="OrthoDB" id="440325at2759"/>
<dbReference type="InParanoid" id="A0A1Y2G7H0"/>
<feature type="domain" description="Aldehyde dehydrogenase" evidence="8">
    <location>
        <begin position="11"/>
        <end position="433"/>
    </location>
</feature>
<dbReference type="GO" id="GO:0004029">
    <property type="term" value="F:aldehyde dehydrogenase (NAD+) activity"/>
    <property type="evidence" value="ECO:0007669"/>
    <property type="project" value="TreeGrafter"/>
</dbReference>
<dbReference type="InterPro" id="IPR012394">
    <property type="entry name" value="Aldehyde_DH_NAD(P)"/>
</dbReference>
<dbReference type="InterPro" id="IPR016161">
    <property type="entry name" value="Ald_DH/histidinol_DH"/>
</dbReference>
<dbReference type="Gene3D" id="3.40.309.10">
    <property type="entry name" value="Aldehyde Dehydrogenase, Chain A, domain 2"/>
    <property type="match status" value="1"/>
</dbReference>
<sequence length="504" mass="56228">MSSTYTPLADIPKVVQSLRSTFFSGITRPLEFRKQQLRGLYNLLADNDAAIREAVFQDLHKPPTELMISETGMIKQECIDAIKNLEKWAANRSVKTSIVNKFDNVHIRKDPLGMVLIIGAWNYPLNLLLGPAVGAIAAGNTVILKPSEISLNTAALLTKLLPKYLDQRAYRVVNGAVEETTLLLEHKFDHIFYTGNGQVGKIIMGAAAKQLTPVTLELGGKSPVFISRDVDIPITARRLCWGKFFNCGQTCIAPDYLIVERGIEDKLVEAFKASVQEFYGSSVQSSSSYGRIVNKNHFDRLKALLDQTKGKVVMGGQMDEKDLFMAPTLVLDVDRDDKLMENEIFGPILPILVVDRLVEGVKYVNQRDQPLALYVFSKNKKAIDYILDHTRSGGIVVNDSLVHFIVSNLPFGGTGPSGIGNYHGKRSFDVFSHERSALIKTMGMEKLNDLRYPVSTTITIMIITTTITTKHAFTHITHITHITHAYVHNLSLHLLSLLFYLQEE</sequence>
<evidence type="ECO:0000259" key="8">
    <source>
        <dbReference type="Pfam" id="PF00171"/>
    </source>
</evidence>
<proteinExistence type="inferred from homology"/>
<gene>
    <name evidence="9" type="ORF">BCR41DRAFT_313937</name>
</gene>
<dbReference type="FunFam" id="3.40.605.10:FF:000004">
    <property type="entry name" value="Aldehyde dehydrogenase"/>
    <property type="match status" value="1"/>
</dbReference>
<organism evidence="9 10">
    <name type="scientific">Lobosporangium transversale</name>
    <dbReference type="NCBI Taxonomy" id="64571"/>
    <lineage>
        <taxon>Eukaryota</taxon>
        <taxon>Fungi</taxon>
        <taxon>Fungi incertae sedis</taxon>
        <taxon>Mucoromycota</taxon>
        <taxon>Mortierellomycotina</taxon>
        <taxon>Mortierellomycetes</taxon>
        <taxon>Mortierellales</taxon>
        <taxon>Mortierellaceae</taxon>
        <taxon>Lobosporangium</taxon>
    </lineage>
</organism>
<evidence type="ECO:0000256" key="1">
    <source>
        <dbReference type="ARBA" id="ARBA00009986"/>
    </source>
</evidence>
<evidence type="ECO:0000256" key="3">
    <source>
        <dbReference type="ARBA" id="ARBA00023027"/>
    </source>
</evidence>